<evidence type="ECO:0000313" key="2">
    <source>
        <dbReference type="Proteomes" id="UP000295351"/>
    </source>
</evidence>
<keyword evidence="2" id="KW-1185">Reference proteome</keyword>
<accession>A0A4R2D1A4</accession>
<evidence type="ECO:0000313" key="1">
    <source>
        <dbReference type="EMBL" id="TCN47493.1"/>
    </source>
</evidence>
<name>A0A4R2D1A4_SHIGR</name>
<gene>
    <name evidence="1" type="ORF">EV665_10211</name>
</gene>
<dbReference type="RefSeq" id="WP_133033076.1">
    <property type="nucleotide sequence ID" value="NZ_BAABEI010000012.1"/>
</dbReference>
<reference evidence="1 2" key="1">
    <citation type="submission" date="2019-03" db="EMBL/GenBank/DDBJ databases">
        <title>Genomic Encyclopedia of Type Strains, Phase IV (KMG-IV): sequencing the most valuable type-strain genomes for metagenomic binning, comparative biology and taxonomic classification.</title>
        <authorList>
            <person name="Goeker M."/>
        </authorList>
    </citation>
    <scope>NUCLEOTIDE SEQUENCE [LARGE SCALE GENOMIC DNA]</scope>
    <source>
        <strain evidence="1 2">DSM 18401</strain>
    </source>
</reference>
<organism evidence="1 2">
    <name type="scientific">Shinella granuli</name>
    <dbReference type="NCBI Taxonomy" id="323621"/>
    <lineage>
        <taxon>Bacteria</taxon>
        <taxon>Pseudomonadati</taxon>
        <taxon>Pseudomonadota</taxon>
        <taxon>Alphaproteobacteria</taxon>
        <taxon>Hyphomicrobiales</taxon>
        <taxon>Rhizobiaceae</taxon>
        <taxon>Shinella</taxon>
    </lineage>
</organism>
<comment type="caution">
    <text evidence="1">The sequence shown here is derived from an EMBL/GenBank/DDBJ whole genome shotgun (WGS) entry which is preliminary data.</text>
</comment>
<proteinExistence type="predicted"/>
<protein>
    <submittedName>
        <fullName evidence="1">Uncharacterized protein</fullName>
    </submittedName>
</protein>
<dbReference type="Proteomes" id="UP000295351">
    <property type="component" value="Unassembled WGS sequence"/>
</dbReference>
<dbReference type="AlphaFoldDB" id="A0A4R2D1A4"/>
<sequence length="211" mass="23870">MAKPGELAELISRRFRLEVATVRQQARELRDHGLMSKEKAGRGAGSMTARDAAHLLVAAAVTTSVKKSVECVRQYQSCRVTDWRGHRKTWTLAFLPCVEINILPDDHSIVDVIEAALVSFSKGDWADEHNPFEMERRDMGKPEMRFYLSGPVVSASSNITLFKYDRAGHISHDAEQESHYYGDPDEKKIDYIFHAVFTHVTLIEIANILRA</sequence>
<dbReference type="EMBL" id="SLVX01000002">
    <property type="protein sequence ID" value="TCN47493.1"/>
    <property type="molecule type" value="Genomic_DNA"/>
</dbReference>